<dbReference type="GO" id="GO:0006397">
    <property type="term" value="P:mRNA processing"/>
    <property type="evidence" value="ECO:0007669"/>
    <property type="project" value="UniProtKB-KW"/>
</dbReference>
<dbReference type="Proteomes" id="UP000663845">
    <property type="component" value="Unassembled WGS sequence"/>
</dbReference>
<evidence type="ECO:0000256" key="2">
    <source>
        <dbReference type="ARBA" id="ARBA00022884"/>
    </source>
</evidence>
<dbReference type="AlphaFoldDB" id="A0A813SAX3"/>
<evidence type="ECO:0000313" key="7">
    <source>
        <dbReference type="EMBL" id="CAF0793840.1"/>
    </source>
</evidence>
<evidence type="ECO:0000259" key="6">
    <source>
        <dbReference type="PROSITE" id="PS50102"/>
    </source>
</evidence>
<keyword evidence="3" id="KW-0508">mRNA splicing</keyword>
<feature type="compositionally biased region" description="Basic and acidic residues" evidence="5">
    <location>
        <begin position="56"/>
        <end position="69"/>
    </location>
</feature>
<feature type="domain" description="RRM" evidence="6">
    <location>
        <begin position="132"/>
        <end position="214"/>
    </location>
</feature>
<feature type="compositionally biased region" description="Basic residues" evidence="5">
    <location>
        <begin position="11"/>
        <end position="28"/>
    </location>
</feature>
<proteinExistence type="predicted"/>
<dbReference type="GO" id="GO:0003723">
    <property type="term" value="F:RNA binding"/>
    <property type="evidence" value="ECO:0007669"/>
    <property type="project" value="UniProtKB-UniRule"/>
</dbReference>
<dbReference type="SUPFAM" id="SSF54928">
    <property type="entry name" value="RNA-binding domain, RBD"/>
    <property type="match status" value="1"/>
</dbReference>
<evidence type="ECO:0000256" key="3">
    <source>
        <dbReference type="ARBA" id="ARBA00023187"/>
    </source>
</evidence>
<dbReference type="Pfam" id="PF00076">
    <property type="entry name" value="RRM_1"/>
    <property type="match status" value="1"/>
</dbReference>
<accession>A0A813SAX3</accession>
<evidence type="ECO:0000313" key="8">
    <source>
        <dbReference type="Proteomes" id="UP000663845"/>
    </source>
</evidence>
<reference evidence="7" key="1">
    <citation type="submission" date="2021-02" db="EMBL/GenBank/DDBJ databases">
        <authorList>
            <person name="Nowell W R."/>
        </authorList>
    </citation>
    <scope>NUCLEOTIDE SEQUENCE</scope>
</reference>
<dbReference type="InterPro" id="IPR000504">
    <property type="entry name" value="RRM_dom"/>
</dbReference>
<protein>
    <recommendedName>
        <fullName evidence="6">RRM domain-containing protein</fullName>
    </recommendedName>
</protein>
<dbReference type="EMBL" id="CAJNOG010000028">
    <property type="protein sequence ID" value="CAF0793840.1"/>
    <property type="molecule type" value="Genomic_DNA"/>
</dbReference>
<evidence type="ECO:0000256" key="4">
    <source>
        <dbReference type="PROSITE-ProRule" id="PRU00176"/>
    </source>
</evidence>
<dbReference type="InterPro" id="IPR035979">
    <property type="entry name" value="RBD_domain_sf"/>
</dbReference>
<gene>
    <name evidence="7" type="ORF">JYZ213_LOCUS4877</name>
</gene>
<organism evidence="7 8">
    <name type="scientific">Adineta steineri</name>
    <dbReference type="NCBI Taxonomy" id="433720"/>
    <lineage>
        <taxon>Eukaryota</taxon>
        <taxon>Metazoa</taxon>
        <taxon>Spiralia</taxon>
        <taxon>Gnathifera</taxon>
        <taxon>Rotifera</taxon>
        <taxon>Eurotatoria</taxon>
        <taxon>Bdelloidea</taxon>
        <taxon>Adinetida</taxon>
        <taxon>Adinetidae</taxon>
        <taxon>Adineta</taxon>
    </lineage>
</organism>
<dbReference type="PANTHER" id="PTHR23139">
    <property type="entry name" value="RNA-BINDING PROTEIN"/>
    <property type="match status" value="1"/>
</dbReference>
<dbReference type="InterPro" id="IPR012677">
    <property type="entry name" value="Nucleotide-bd_a/b_plait_sf"/>
</dbReference>
<keyword evidence="2 4" id="KW-0694">RNA-binding</keyword>
<sequence>MANDEPERNNRRSSRSRSRDRKSRRHRDRSREKESKRRRSRSPHENSRNKHSRSRSPKERSKKEPKVVERKPLKKYKYWDVPPVGFEHITPVQYKAMQASGQISQIFTGKDWSANTAAATPVLGSHVVHQSRRLYVGNIPFGVSENAMMEFFNQQMQLTGLSQTEGSPVIAVQINLDKNFAFLEFRSIDETTAAMAFDGIVFQGQSLKIRRPRDYQPMPGGDLPNSNVPGVVSTVVADSPFKIFLGGLPNYLTDDQVYKVTEGQTTTDIPYSTVKQLESDTETKSPDSNETLVDMHQLVNQESTSNDTGQTTTDIPYSTVKQLESDTETKSPDSNKTLVDMHQLVNQESTSNDTELTDINKWIEHAYASDLKLIDALIFDWMTSGHDEITDEFHFRDMAFETCCQTTEKQNETLITAYIENYGIPDEQEKIIDSCAKELTGLDDTACEVDRDYSNKARNKKTEKYKNASLLRKINYQIEHKIYPSNIITNYYWTTYNTCHSAFFILWKPFAFDKCERDYRKKLLSEKPINFDKYYKFHVEISRPFKLMMQNLYSNMRV</sequence>
<feature type="region of interest" description="Disordered" evidence="5">
    <location>
        <begin position="1"/>
        <end position="69"/>
    </location>
</feature>
<keyword evidence="1" id="KW-0507">mRNA processing</keyword>
<dbReference type="CDD" id="cd12230">
    <property type="entry name" value="RRM1_U2AF65"/>
    <property type="match status" value="1"/>
</dbReference>
<dbReference type="SMART" id="SM00360">
    <property type="entry name" value="RRM"/>
    <property type="match status" value="1"/>
</dbReference>
<name>A0A813SAX3_9BILA</name>
<comment type="caution">
    <text evidence="7">The sequence shown here is derived from an EMBL/GenBank/DDBJ whole genome shotgun (WGS) entry which is preliminary data.</text>
</comment>
<evidence type="ECO:0000256" key="5">
    <source>
        <dbReference type="SAM" id="MobiDB-lite"/>
    </source>
</evidence>
<feature type="compositionally biased region" description="Basic and acidic residues" evidence="5">
    <location>
        <begin position="1"/>
        <end position="10"/>
    </location>
</feature>
<evidence type="ECO:0000256" key="1">
    <source>
        <dbReference type="ARBA" id="ARBA00022664"/>
    </source>
</evidence>
<dbReference type="GO" id="GO:0008380">
    <property type="term" value="P:RNA splicing"/>
    <property type="evidence" value="ECO:0007669"/>
    <property type="project" value="UniProtKB-KW"/>
</dbReference>
<dbReference type="Gene3D" id="3.30.70.330">
    <property type="match status" value="2"/>
</dbReference>
<dbReference type="PROSITE" id="PS50102">
    <property type="entry name" value="RRM"/>
    <property type="match status" value="1"/>
</dbReference>